<dbReference type="InterPro" id="IPR007110">
    <property type="entry name" value="Ig-like_dom"/>
</dbReference>
<comment type="caution">
    <text evidence="3">The sequence shown here is derived from an EMBL/GenBank/DDBJ whole genome shotgun (WGS) entry which is preliminary data.</text>
</comment>
<protein>
    <recommendedName>
        <fullName evidence="2">Ig-like domain-containing protein</fullName>
    </recommendedName>
</protein>
<dbReference type="SUPFAM" id="SSF48726">
    <property type="entry name" value="Immunoglobulin"/>
    <property type="match status" value="2"/>
</dbReference>
<dbReference type="InterPro" id="IPR013106">
    <property type="entry name" value="Ig_V-set"/>
</dbReference>
<dbReference type="SMART" id="SM00406">
    <property type="entry name" value="IGv"/>
    <property type="match status" value="2"/>
</dbReference>
<evidence type="ECO:0000313" key="4">
    <source>
        <dbReference type="Proteomes" id="UP000829720"/>
    </source>
</evidence>
<dbReference type="InterPro" id="IPR013783">
    <property type="entry name" value="Ig-like_fold"/>
</dbReference>
<dbReference type="SMART" id="SM00409">
    <property type="entry name" value="IG"/>
    <property type="match status" value="2"/>
</dbReference>
<feature type="domain" description="Ig-like" evidence="2">
    <location>
        <begin position="72"/>
        <end position="160"/>
    </location>
</feature>
<dbReference type="OrthoDB" id="8859054at2759"/>
<evidence type="ECO:0000259" key="2">
    <source>
        <dbReference type="PROSITE" id="PS50835"/>
    </source>
</evidence>
<dbReference type="AlphaFoldDB" id="A0A8T3CUA2"/>
<reference evidence="3" key="1">
    <citation type="submission" date="2021-01" db="EMBL/GenBank/DDBJ databases">
        <authorList>
            <person name="Zahm M."/>
            <person name="Roques C."/>
            <person name="Cabau C."/>
            <person name="Klopp C."/>
            <person name="Donnadieu C."/>
            <person name="Jouanno E."/>
            <person name="Lampietro C."/>
            <person name="Louis A."/>
            <person name="Herpin A."/>
            <person name="Echchiki A."/>
            <person name="Berthelot C."/>
            <person name="Parey E."/>
            <person name="Roest-Crollius H."/>
            <person name="Braasch I."/>
            <person name="Postlethwait J."/>
            <person name="Bobe J."/>
            <person name="Montfort J."/>
            <person name="Bouchez O."/>
            <person name="Begum T."/>
            <person name="Mejri S."/>
            <person name="Adams A."/>
            <person name="Chen W.-J."/>
            <person name="Guiguen Y."/>
        </authorList>
    </citation>
    <scope>NUCLEOTIDE SEQUENCE</scope>
    <source>
        <tissue evidence="3">Blood</tissue>
    </source>
</reference>
<keyword evidence="1" id="KW-0472">Membrane</keyword>
<dbReference type="PANTHER" id="PTHR11422">
    <property type="entry name" value="T-CELL SURFACE GLYCOPROTEIN CD4"/>
    <property type="match status" value="1"/>
</dbReference>
<accession>A0A8T3CUA2</accession>
<name>A0A8T3CUA2_9TELE</name>
<gene>
    <name evidence="3" type="ORF">AGOR_G00210420</name>
</gene>
<keyword evidence="1" id="KW-0812">Transmembrane</keyword>
<evidence type="ECO:0000313" key="3">
    <source>
        <dbReference type="EMBL" id="KAI1886088.1"/>
    </source>
</evidence>
<dbReference type="EMBL" id="JAERUA010000020">
    <property type="protein sequence ID" value="KAI1886088.1"/>
    <property type="molecule type" value="Genomic_DNA"/>
</dbReference>
<feature type="transmembrane region" description="Helical" evidence="1">
    <location>
        <begin position="325"/>
        <end position="348"/>
    </location>
</feature>
<dbReference type="InterPro" id="IPR003599">
    <property type="entry name" value="Ig_sub"/>
</dbReference>
<dbReference type="Proteomes" id="UP000829720">
    <property type="component" value="Unassembled WGS sequence"/>
</dbReference>
<sequence length="401" mass="44696">MGRLSSFSRQQVKLLQSGREHQCNCREAGEMALSYCILLLFRLIFSWSTRCTAELDHYCTKRFTSEVSTALGGAAVLPCSFQGFSTETRCYRMKWGLYPSNKQSNTVLIWPKLPLVPDFVSLLGERATFQWGEEGVKVGNLSLSLREVEKTDSGTYTCEVWDGWQCLMAKNVTLKVKDCDVGKTIIGQPNTTVTLPCPLRNSTGRNTNITWYLVTGEHASLILQHPPSSSDPNSSRPLPLHGRARFSGNLDLREASLTVIELQTTDTNWYRCNVLMGEKHYCHEVRLHVKVTDSPVTVVTMTTDVNRLNVTANVEANKEDSGSQVFVILSALSVCAVAIVGAIAYMGYRKHINAAEEDLSHAYENIHTLTRDSVVLPTTLYSFAQCDQHVTQDSTSRGESH</sequence>
<dbReference type="PANTHER" id="PTHR11422:SF10">
    <property type="entry name" value="IG-LIKE DOMAIN-CONTAINING PROTEIN"/>
    <property type="match status" value="1"/>
</dbReference>
<dbReference type="Gene3D" id="2.60.40.10">
    <property type="entry name" value="Immunoglobulins"/>
    <property type="match status" value="2"/>
</dbReference>
<evidence type="ECO:0000256" key="1">
    <source>
        <dbReference type="SAM" id="Phobius"/>
    </source>
</evidence>
<keyword evidence="4" id="KW-1185">Reference proteome</keyword>
<organism evidence="3 4">
    <name type="scientific">Albula goreensis</name>
    <dbReference type="NCBI Taxonomy" id="1534307"/>
    <lineage>
        <taxon>Eukaryota</taxon>
        <taxon>Metazoa</taxon>
        <taxon>Chordata</taxon>
        <taxon>Craniata</taxon>
        <taxon>Vertebrata</taxon>
        <taxon>Euteleostomi</taxon>
        <taxon>Actinopterygii</taxon>
        <taxon>Neopterygii</taxon>
        <taxon>Teleostei</taxon>
        <taxon>Albuliformes</taxon>
        <taxon>Albulidae</taxon>
        <taxon>Albula</taxon>
    </lineage>
</organism>
<dbReference type="PROSITE" id="PS50835">
    <property type="entry name" value="IG_LIKE"/>
    <property type="match status" value="2"/>
</dbReference>
<dbReference type="Pfam" id="PF07686">
    <property type="entry name" value="V-set"/>
    <property type="match status" value="2"/>
</dbReference>
<feature type="domain" description="Ig-like" evidence="2">
    <location>
        <begin position="187"/>
        <end position="274"/>
    </location>
</feature>
<keyword evidence="1" id="KW-1133">Transmembrane helix</keyword>
<dbReference type="InterPro" id="IPR036179">
    <property type="entry name" value="Ig-like_dom_sf"/>
</dbReference>
<proteinExistence type="predicted"/>